<name>A0A9D3NCZ1_9TELE</name>
<evidence type="ECO:0000313" key="1">
    <source>
        <dbReference type="EMBL" id="KAG7319855.1"/>
    </source>
</evidence>
<comment type="caution">
    <text evidence="1">The sequence shown here is derived from an EMBL/GenBank/DDBJ whole genome shotgun (WGS) entry which is preliminary data.</text>
</comment>
<keyword evidence="2" id="KW-1185">Reference proteome</keyword>
<reference evidence="1 2" key="1">
    <citation type="submission" date="2021-06" db="EMBL/GenBank/DDBJ databases">
        <title>Chromosome-level genome assembly of the red-tail catfish (Hemibagrus wyckioides).</title>
        <authorList>
            <person name="Shao F."/>
        </authorList>
    </citation>
    <scope>NUCLEOTIDE SEQUENCE [LARGE SCALE GENOMIC DNA]</scope>
    <source>
        <strain evidence="1">EC202008001</strain>
        <tissue evidence="1">Blood</tissue>
    </source>
</reference>
<proteinExistence type="predicted"/>
<evidence type="ECO:0000313" key="2">
    <source>
        <dbReference type="Proteomes" id="UP000824219"/>
    </source>
</evidence>
<dbReference type="Proteomes" id="UP000824219">
    <property type="component" value="Linkage Group LG20"/>
</dbReference>
<organism evidence="1 2">
    <name type="scientific">Hemibagrus wyckioides</name>
    <dbReference type="NCBI Taxonomy" id="337641"/>
    <lineage>
        <taxon>Eukaryota</taxon>
        <taxon>Metazoa</taxon>
        <taxon>Chordata</taxon>
        <taxon>Craniata</taxon>
        <taxon>Vertebrata</taxon>
        <taxon>Euteleostomi</taxon>
        <taxon>Actinopterygii</taxon>
        <taxon>Neopterygii</taxon>
        <taxon>Teleostei</taxon>
        <taxon>Ostariophysi</taxon>
        <taxon>Siluriformes</taxon>
        <taxon>Bagridae</taxon>
        <taxon>Hemibagrus</taxon>
    </lineage>
</organism>
<gene>
    <name evidence="1" type="ORF">KOW79_016998</name>
</gene>
<sequence>MLMDELNREVDLPDILSNKLKPLMENVLTESYHLQHLSEHLKHKELQRVGEVKELRSKDLIHTLQQQLSATEEQNRMLREILKAFIELQIELMDEQAFIRRELKKTPHQSLQEEKLMFSTELQEKLCTSENKVQSLQLELSSSQQQLSATEEQNRALWEMLMACEARVEEAEKEKEAE</sequence>
<dbReference type="AlphaFoldDB" id="A0A9D3NCZ1"/>
<accession>A0A9D3NCZ1</accession>
<dbReference type="EMBL" id="JAHKSW010000020">
    <property type="protein sequence ID" value="KAG7319855.1"/>
    <property type="molecule type" value="Genomic_DNA"/>
</dbReference>
<protein>
    <submittedName>
        <fullName evidence="1">Uncharacterized protein</fullName>
    </submittedName>
</protein>